<dbReference type="AlphaFoldDB" id="A0A2A4IWU8"/>
<protein>
    <submittedName>
        <fullName evidence="1">Uncharacterized protein</fullName>
    </submittedName>
</protein>
<name>A0A2A4IWU8_HELVI</name>
<dbReference type="EMBL" id="NWSH01005326">
    <property type="protein sequence ID" value="PCG64285.1"/>
    <property type="molecule type" value="Genomic_DNA"/>
</dbReference>
<proteinExistence type="predicted"/>
<sequence length="192" mass="21258">MGSDADSLNASVAHIVLCCVAGKGISRMSGKSFTHPGMHANFFIHGVLGFFHYQSGLLNNDFKAAYMISLRATRYLALPCLMADLRRSDQAISAVHLISGLVPFALSLVGEDNVPLGNLMIACNIIALMHYSYTTNREWGWYTAAAGVVAYFLSPQTNQKMLYPLTLALMEYCAYRVFHIHYDPPPPPPQRR</sequence>
<evidence type="ECO:0000313" key="1">
    <source>
        <dbReference type="EMBL" id="PCG64285.1"/>
    </source>
</evidence>
<reference evidence="1" key="1">
    <citation type="submission" date="2017-09" db="EMBL/GenBank/DDBJ databases">
        <title>Contemporary evolution of a Lepidopteran species, Heliothis virescens, in response to modern agricultural practices.</title>
        <authorList>
            <person name="Fritz M.L."/>
            <person name="Deyonke A.M."/>
            <person name="Papanicolaou A."/>
            <person name="Micinski S."/>
            <person name="Westbrook J."/>
            <person name="Gould F."/>
        </authorList>
    </citation>
    <scope>NUCLEOTIDE SEQUENCE [LARGE SCALE GENOMIC DNA]</scope>
    <source>
        <strain evidence="1">HvINT-</strain>
        <tissue evidence="1">Whole body</tissue>
    </source>
</reference>
<organism evidence="1">
    <name type="scientific">Heliothis virescens</name>
    <name type="common">Tobacco budworm moth</name>
    <dbReference type="NCBI Taxonomy" id="7102"/>
    <lineage>
        <taxon>Eukaryota</taxon>
        <taxon>Metazoa</taxon>
        <taxon>Ecdysozoa</taxon>
        <taxon>Arthropoda</taxon>
        <taxon>Hexapoda</taxon>
        <taxon>Insecta</taxon>
        <taxon>Pterygota</taxon>
        <taxon>Neoptera</taxon>
        <taxon>Endopterygota</taxon>
        <taxon>Lepidoptera</taxon>
        <taxon>Glossata</taxon>
        <taxon>Ditrysia</taxon>
        <taxon>Noctuoidea</taxon>
        <taxon>Noctuidae</taxon>
        <taxon>Heliothinae</taxon>
        <taxon>Heliothis</taxon>
    </lineage>
</organism>
<comment type="caution">
    <text evidence="1">The sequence shown here is derived from an EMBL/GenBank/DDBJ whole genome shotgun (WGS) entry which is preliminary data.</text>
</comment>
<gene>
    <name evidence="1" type="ORF">B5V51_10907</name>
</gene>
<accession>A0A2A4IWU8</accession>